<reference evidence="1 2" key="1">
    <citation type="submission" date="2019-09" db="EMBL/GenBank/DDBJ databases">
        <title>Draft genome of the ectomycorrhizal ascomycete Sphaerosporella brunnea.</title>
        <authorList>
            <consortium name="DOE Joint Genome Institute"/>
            <person name="Benucci G.M."/>
            <person name="Marozzi G."/>
            <person name="Antonielli L."/>
            <person name="Sanchez S."/>
            <person name="Marco P."/>
            <person name="Wang X."/>
            <person name="Falini L.B."/>
            <person name="Barry K."/>
            <person name="Haridas S."/>
            <person name="Lipzen A."/>
            <person name="Labutti K."/>
            <person name="Grigoriev I.V."/>
            <person name="Murat C."/>
            <person name="Martin F."/>
            <person name="Albertini E."/>
            <person name="Donnini D."/>
            <person name="Bonito G."/>
        </authorList>
    </citation>
    <scope>NUCLEOTIDE SEQUENCE [LARGE SCALE GENOMIC DNA]</scope>
    <source>
        <strain evidence="1 2">Sb_GMNB300</strain>
    </source>
</reference>
<dbReference type="EMBL" id="VXIS01000219">
    <property type="protein sequence ID" value="KAA8896256.1"/>
    <property type="molecule type" value="Genomic_DNA"/>
</dbReference>
<organism evidence="1 2">
    <name type="scientific">Sphaerosporella brunnea</name>
    <dbReference type="NCBI Taxonomy" id="1250544"/>
    <lineage>
        <taxon>Eukaryota</taxon>
        <taxon>Fungi</taxon>
        <taxon>Dikarya</taxon>
        <taxon>Ascomycota</taxon>
        <taxon>Pezizomycotina</taxon>
        <taxon>Pezizomycetes</taxon>
        <taxon>Pezizales</taxon>
        <taxon>Pyronemataceae</taxon>
        <taxon>Sphaerosporella</taxon>
    </lineage>
</organism>
<name>A0A5J5EMK6_9PEZI</name>
<gene>
    <name evidence="1" type="ORF">FN846DRAFT_994051</name>
</gene>
<accession>A0A5J5EMK6</accession>
<dbReference type="Proteomes" id="UP000326924">
    <property type="component" value="Unassembled WGS sequence"/>
</dbReference>
<dbReference type="AlphaFoldDB" id="A0A5J5EMK6"/>
<protein>
    <submittedName>
        <fullName evidence="1">Uncharacterized protein</fullName>
    </submittedName>
</protein>
<comment type="caution">
    <text evidence="1">The sequence shown here is derived from an EMBL/GenBank/DDBJ whole genome shotgun (WGS) entry which is preliminary data.</text>
</comment>
<sequence length="167" mass="19101">MSSVPYGTESGYDPGDSDFEGYALSAFLTNRRKDWGVRSSGTKQWIRQSTSLRASHIPRKETGVRPALNREREALASRYFQFLTGHAITAPYLKDKLRKRDSDECWFCLSGKRQSRDHLFKECDRWLPQIRGLWRSVEKAGLEAPSVATSCRAVQGGKGHSRYWARN</sequence>
<dbReference type="InParanoid" id="A0A5J5EMK6"/>
<dbReference type="OrthoDB" id="4368687at2759"/>
<keyword evidence="2" id="KW-1185">Reference proteome</keyword>
<evidence type="ECO:0000313" key="2">
    <source>
        <dbReference type="Proteomes" id="UP000326924"/>
    </source>
</evidence>
<proteinExistence type="predicted"/>
<evidence type="ECO:0000313" key="1">
    <source>
        <dbReference type="EMBL" id="KAA8896256.1"/>
    </source>
</evidence>